<keyword evidence="7" id="KW-0812">Transmembrane</keyword>
<dbReference type="InterPro" id="IPR043129">
    <property type="entry name" value="ATPase_NBD"/>
</dbReference>
<evidence type="ECO:0000256" key="5">
    <source>
        <dbReference type="ARBA" id="ARBA00023186"/>
    </source>
</evidence>
<feature type="region of interest" description="Disordered" evidence="6">
    <location>
        <begin position="418"/>
        <end position="440"/>
    </location>
</feature>
<dbReference type="Proteomes" id="UP000520767">
    <property type="component" value="Unassembled WGS sequence"/>
</dbReference>
<keyword evidence="7" id="KW-1133">Transmembrane helix</keyword>
<dbReference type="SUPFAM" id="SSF53067">
    <property type="entry name" value="Actin-like ATPase domain"/>
    <property type="match status" value="2"/>
</dbReference>
<reference evidence="8 9" key="1">
    <citation type="submission" date="2020-08" db="EMBL/GenBank/DDBJ databases">
        <title>Genomic Encyclopedia of Type Strains, Phase III (KMG-III): the genomes of soil and plant-associated and newly described type strains.</title>
        <authorList>
            <person name="Whitman W."/>
        </authorList>
    </citation>
    <scope>NUCLEOTIDE SEQUENCE [LARGE SCALE GENOMIC DNA]</scope>
    <source>
        <strain evidence="8 9">CECT 8960</strain>
    </source>
</reference>
<dbReference type="GO" id="GO:0140662">
    <property type="term" value="F:ATP-dependent protein folding chaperone"/>
    <property type="evidence" value="ECO:0007669"/>
    <property type="project" value="InterPro"/>
</dbReference>
<accession>A0A7W7Q2U8</accession>
<evidence type="ECO:0008006" key="10">
    <source>
        <dbReference type="Google" id="ProtNLM"/>
    </source>
</evidence>
<keyword evidence="7" id="KW-0472">Membrane</keyword>
<dbReference type="Pfam" id="PF00012">
    <property type="entry name" value="HSP70"/>
    <property type="match status" value="1"/>
</dbReference>
<feature type="region of interest" description="Disordered" evidence="6">
    <location>
        <begin position="344"/>
        <end position="371"/>
    </location>
</feature>
<evidence type="ECO:0000256" key="4">
    <source>
        <dbReference type="ARBA" id="ARBA00023016"/>
    </source>
</evidence>
<name>A0A7W7Q2U8_9PSEU</name>
<feature type="transmembrane region" description="Helical" evidence="7">
    <location>
        <begin position="384"/>
        <end position="405"/>
    </location>
</feature>
<comment type="caution">
    <text evidence="8">The sequence shown here is derived from an EMBL/GenBank/DDBJ whole genome shotgun (WGS) entry which is preliminary data.</text>
</comment>
<dbReference type="Gene3D" id="3.90.640.10">
    <property type="entry name" value="Actin, Chain A, domain 4"/>
    <property type="match status" value="1"/>
</dbReference>
<gene>
    <name evidence="8" type="ORF">FHR82_002149</name>
</gene>
<comment type="similarity">
    <text evidence="1">Belongs to the heat shock protein 70 family.</text>
</comment>
<keyword evidence="9" id="KW-1185">Reference proteome</keyword>
<dbReference type="InterPro" id="IPR018181">
    <property type="entry name" value="Heat_shock_70_CS"/>
</dbReference>
<evidence type="ECO:0000256" key="3">
    <source>
        <dbReference type="ARBA" id="ARBA00022840"/>
    </source>
</evidence>
<dbReference type="PANTHER" id="PTHR45639">
    <property type="entry name" value="HSC70CB, ISOFORM G-RELATED"/>
    <property type="match status" value="1"/>
</dbReference>
<dbReference type="AlphaFoldDB" id="A0A7W7Q2U8"/>
<dbReference type="PANTHER" id="PTHR45639:SF34">
    <property type="entry name" value="CHAPERONE PROTEIN DNAK"/>
    <property type="match status" value="1"/>
</dbReference>
<evidence type="ECO:0000313" key="8">
    <source>
        <dbReference type="EMBL" id="MBB4905932.1"/>
    </source>
</evidence>
<evidence type="ECO:0000256" key="6">
    <source>
        <dbReference type="SAM" id="MobiDB-lite"/>
    </source>
</evidence>
<evidence type="ECO:0000256" key="2">
    <source>
        <dbReference type="ARBA" id="ARBA00022741"/>
    </source>
</evidence>
<organism evidence="8 9">
    <name type="scientific">Actinophytocola algeriensis</name>
    <dbReference type="NCBI Taxonomy" id="1768010"/>
    <lineage>
        <taxon>Bacteria</taxon>
        <taxon>Bacillati</taxon>
        <taxon>Actinomycetota</taxon>
        <taxon>Actinomycetes</taxon>
        <taxon>Pseudonocardiales</taxon>
        <taxon>Pseudonocardiaceae</taxon>
    </lineage>
</organism>
<dbReference type="EMBL" id="JACHJQ010000002">
    <property type="protein sequence ID" value="MBB4905932.1"/>
    <property type="molecule type" value="Genomic_DNA"/>
</dbReference>
<sequence>MDFGTSHTVAVVSGPALPARLVTVDGQPWFPSAVFWTGRGTAVVGTDALRLARAEPARLEPRPKARIADAEVLLGDTVVPTTTLVRAVLSRVVAEASATAAAPVQHLVLTHPANWGSTRIGALLTAAQGLAPRLSTTSEPVAAAAWFAHQHEFPVGASIGVLDFGGGTCDAAVVRRERSGLSVVGCAGLPDLGGDDLDQRVVDRIRVDEPAVADLLDRQQRLRPDEMAALLRFRDDVRAAKEVLSRHPQVDIAMPDDLPDRLLTRPEFERLVSADVARAVDLLADVVAGCGLTPGDLHAVHLVGGASQIPLLGTLLGAAFGTRIRLDEAPQSVVALGGHTLTDADRSTADDVATRPVSEPDPAPTGPVRTAAPVPAAARDRRQAWIAVAVAAVVALTAVTAVALGGGRTVPGAARAAGSAPERLSVPPPADGDPITVPGQSTQRLPVVEKGTGIRYEQGGVTMMWRLDSFIDTPEQSAELAEAGVHTDDEHRLVLVRITTGPVDQQASPKQVEAETYVVDDRGLMISSDDDLRLAGCPDRVGDELLEPGEQRQACLAFRLGRTTPVTEVALTPNSTAAPGDRMPTANGARVLVTGQRVDGAAQPLPREALPLLVPHTFRAEDGSYSADVAVADLVSAPSAYFRTEPIGLPGTRGVVARLAIRVPADSDIAPPLLVQLRDDRGTTIEQADEVVGQECVERRRLTESTAVQVRCFLFAVPTATPVRDVEISLYGTDPTVWAAS</sequence>
<protein>
    <recommendedName>
        <fullName evidence="10">Hsp70 protein</fullName>
    </recommendedName>
</protein>
<dbReference type="RefSeq" id="WP_184810088.1">
    <property type="nucleotide sequence ID" value="NZ_JACHJQ010000002.1"/>
</dbReference>
<dbReference type="InterPro" id="IPR013126">
    <property type="entry name" value="Hsp_70_fam"/>
</dbReference>
<dbReference type="GO" id="GO:0030968">
    <property type="term" value="P:endoplasmic reticulum unfolded protein response"/>
    <property type="evidence" value="ECO:0007669"/>
    <property type="project" value="TreeGrafter"/>
</dbReference>
<feature type="compositionally biased region" description="Basic and acidic residues" evidence="6">
    <location>
        <begin position="344"/>
        <end position="353"/>
    </location>
</feature>
<evidence type="ECO:0000256" key="7">
    <source>
        <dbReference type="SAM" id="Phobius"/>
    </source>
</evidence>
<proteinExistence type="inferred from homology"/>
<keyword evidence="5" id="KW-0143">Chaperone</keyword>
<dbReference type="GO" id="GO:0005524">
    <property type="term" value="F:ATP binding"/>
    <property type="evidence" value="ECO:0007669"/>
    <property type="project" value="UniProtKB-KW"/>
</dbReference>
<dbReference type="PROSITE" id="PS01036">
    <property type="entry name" value="HSP70_3"/>
    <property type="match status" value="1"/>
</dbReference>
<keyword evidence="3" id="KW-0067">ATP-binding</keyword>
<evidence type="ECO:0000256" key="1">
    <source>
        <dbReference type="ARBA" id="ARBA00007381"/>
    </source>
</evidence>
<dbReference type="Gene3D" id="3.30.420.40">
    <property type="match status" value="2"/>
</dbReference>
<keyword evidence="2" id="KW-0547">Nucleotide-binding</keyword>
<evidence type="ECO:0000313" key="9">
    <source>
        <dbReference type="Proteomes" id="UP000520767"/>
    </source>
</evidence>
<keyword evidence="4" id="KW-0346">Stress response</keyword>